<feature type="region of interest" description="Disordered" evidence="1">
    <location>
        <begin position="32"/>
        <end position="65"/>
    </location>
</feature>
<dbReference type="RefSeq" id="WP_157736017.1">
    <property type="nucleotide sequence ID" value="NZ_CP018632.1"/>
</dbReference>
<evidence type="ECO:0000313" key="3">
    <source>
        <dbReference type="EMBL" id="ASJ73269.1"/>
    </source>
</evidence>
<dbReference type="Proteomes" id="UP000250079">
    <property type="component" value="Chromosome"/>
</dbReference>
<protein>
    <submittedName>
        <fullName evidence="3">Uncharacterized protein</fullName>
    </submittedName>
</protein>
<dbReference type="AlphaFoldDB" id="A0A2Z2NPS0"/>
<evidence type="ECO:0000256" key="2">
    <source>
        <dbReference type="SAM" id="SignalP"/>
    </source>
</evidence>
<feature type="signal peptide" evidence="2">
    <location>
        <begin position="1"/>
        <end position="23"/>
    </location>
</feature>
<reference evidence="3 4" key="1">
    <citation type="submission" date="2016-12" db="EMBL/GenBank/DDBJ databases">
        <authorList>
            <person name="Song W.-J."/>
            <person name="Kurnit D.M."/>
        </authorList>
    </citation>
    <scope>NUCLEOTIDE SEQUENCE [LARGE SCALE GENOMIC DNA]</scope>
    <source>
        <strain evidence="3 4">IMCC3135</strain>
    </source>
</reference>
<keyword evidence="2" id="KW-0732">Signal</keyword>
<name>A0A2Z2NPS0_9GAMM</name>
<accession>A0A2Z2NPS0</accession>
<feature type="compositionally biased region" description="Polar residues" evidence="1">
    <location>
        <begin position="46"/>
        <end position="65"/>
    </location>
</feature>
<proteinExistence type="predicted"/>
<evidence type="ECO:0000256" key="1">
    <source>
        <dbReference type="SAM" id="MobiDB-lite"/>
    </source>
</evidence>
<gene>
    <name evidence="3" type="ORF">IMCC3135_15935</name>
</gene>
<evidence type="ECO:0000313" key="4">
    <source>
        <dbReference type="Proteomes" id="UP000250079"/>
    </source>
</evidence>
<feature type="chain" id="PRO_5016343142" evidence="2">
    <location>
        <begin position="24"/>
        <end position="325"/>
    </location>
</feature>
<dbReference type="PROSITE" id="PS51257">
    <property type="entry name" value="PROKAR_LIPOPROTEIN"/>
    <property type="match status" value="1"/>
</dbReference>
<dbReference type="KEGG" id="gai:IMCC3135_15935"/>
<keyword evidence="4" id="KW-1185">Reference proteome</keyword>
<organism evidence="3 4">
    <name type="scientific">Granulosicoccus antarcticus IMCC3135</name>
    <dbReference type="NCBI Taxonomy" id="1192854"/>
    <lineage>
        <taxon>Bacteria</taxon>
        <taxon>Pseudomonadati</taxon>
        <taxon>Pseudomonadota</taxon>
        <taxon>Gammaproteobacteria</taxon>
        <taxon>Chromatiales</taxon>
        <taxon>Granulosicoccaceae</taxon>
        <taxon>Granulosicoccus</taxon>
    </lineage>
</organism>
<dbReference type="EMBL" id="CP018632">
    <property type="protein sequence ID" value="ASJ73269.1"/>
    <property type="molecule type" value="Genomic_DNA"/>
</dbReference>
<sequence>MSHCCPRVPAFLPVICTAFIFLAGCGSSSDSPSTAVVPSDDLPTVGSPNIPDTSGGDNVPPGNTTDAGSGALLTYVGYIALVQTTPANSLFDGAPLRGASPNARASAVLTRLNEPFSLTEYREARALDEDQCTRYVDYVAVEGRLEGATDSLPSDLVDGGEVLTIQSPQGSYAELLVNPNSVGTTYANVELDSLPLPVPDGLIANIPGGEFPAVADIVIPNVDLLVVLGDSPEGIHSSEFRWEAGSDPSSIVMLSIIASSLDGSSNGVLCTAIDDGEFVVPDWAAENLIGNHTTIVRTMQREVYALTVEGDTLVVGSNLSPYSSL</sequence>